<dbReference type="PANTHER" id="PTHR21716:SF53">
    <property type="entry name" value="PERMEASE PERM-RELATED"/>
    <property type="match status" value="1"/>
</dbReference>
<keyword evidence="6 9" id="KW-1133">Transmembrane helix</keyword>
<evidence type="ECO:0000256" key="7">
    <source>
        <dbReference type="ARBA" id="ARBA00023136"/>
    </source>
</evidence>
<accession>A0AAE3VP64</accession>
<keyword evidence="11" id="KW-1185">Reference proteome</keyword>
<dbReference type="PANTHER" id="PTHR21716">
    <property type="entry name" value="TRANSMEMBRANE PROTEIN"/>
    <property type="match status" value="1"/>
</dbReference>
<sequence>MTLGRQIIFWVVAAVAFLLLLRLFQGILLPFVAGLFLAYLLNPVARWLERHGLNRVLATSLILIVFVVFVILALVVVVPLIANQLIGFLERVPGYISQLQAFLNEHAQTNRIADVLGVDTSELQSAATNLVSQGSSWAGSVVKSVWSGSQAVISVLSLVVITPVIAFYLLIDWERMMRSLDDLLPREHAETIRGLLGDMDRAVSGFIHGQVSVCLLLGLFYAVALVAVGLNHGLTIGLMAGLISFVPYLGSGLGFVVSVGVALNQFWPDSLMIGLVVAIFLVGQFFEGNVLQPKLVGGRVGLHPVWLIFALFAFGYLFGFAGMLIAVPASAAVAVLVRFFLQRYRESRIYQGHEGGSPPEPVPSPPPQVPDGSGARPKGSA</sequence>
<keyword evidence="5 9" id="KW-0812">Transmembrane</keyword>
<dbReference type="EMBL" id="JAUSUL010000002">
    <property type="protein sequence ID" value="MDQ0315724.1"/>
    <property type="molecule type" value="Genomic_DNA"/>
</dbReference>
<protein>
    <submittedName>
        <fullName evidence="10">PurR-regulated permease PerM</fullName>
    </submittedName>
</protein>
<feature type="transmembrane region" description="Helical" evidence="9">
    <location>
        <begin position="236"/>
        <end position="263"/>
    </location>
</feature>
<evidence type="ECO:0000256" key="6">
    <source>
        <dbReference type="ARBA" id="ARBA00022989"/>
    </source>
</evidence>
<dbReference type="GO" id="GO:0005886">
    <property type="term" value="C:plasma membrane"/>
    <property type="evidence" value="ECO:0007669"/>
    <property type="project" value="UniProtKB-SubCell"/>
</dbReference>
<gene>
    <name evidence="10" type="ORF">J2S73_002181</name>
</gene>
<feature type="region of interest" description="Disordered" evidence="8">
    <location>
        <begin position="351"/>
        <end position="381"/>
    </location>
</feature>
<dbReference type="GO" id="GO:0055085">
    <property type="term" value="P:transmembrane transport"/>
    <property type="evidence" value="ECO:0007669"/>
    <property type="project" value="TreeGrafter"/>
</dbReference>
<keyword evidence="3" id="KW-0813">Transport</keyword>
<feature type="transmembrane region" description="Helical" evidence="9">
    <location>
        <begin position="60"/>
        <end position="82"/>
    </location>
</feature>
<evidence type="ECO:0000256" key="5">
    <source>
        <dbReference type="ARBA" id="ARBA00022692"/>
    </source>
</evidence>
<organism evidence="10 11">
    <name type="scientific">Amorphus orientalis</name>
    <dbReference type="NCBI Taxonomy" id="649198"/>
    <lineage>
        <taxon>Bacteria</taxon>
        <taxon>Pseudomonadati</taxon>
        <taxon>Pseudomonadota</taxon>
        <taxon>Alphaproteobacteria</taxon>
        <taxon>Hyphomicrobiales</taxon>
        <taxon>Amorphaceae</taxon>
        <taxon>Amorphus</taxon>
    </lineage>
</organism>
<evidence type="ECO:0000256" key="9">
    <source>
        <dbReference type="SAM" id="Phobius"/>
    </source>
</evidence>
<feature type="compositionally biased region" description="Pro residues" evidence="8">
    <location>
        <begin position="358"/>
        <end position="369"/>
    </location>
</feature>
<evidence type="ECO:0000256" key="8">
    <source>
        <dbReference type="SAM" id="MobiDB-lite"/>
    </source>
</evidence>
<feature type="transmembrane region" description="Helical" evidence="9">
    <location>
        <begin position="306"/>
        <end position="339"/>
    </location>
</feature>
<dbReference type="Proteomes" id="UP001229244">
    <property type="component" value="Unassembled WGS sequence"/>
</dbReference>
<proteinExistence type="inferred from homology"/>
<reference evidence="10" key="1">
    <citation type="submission" date="2023-07" db="EMBL/GenBank/DDBJ databases">
        <title>Genomic Encyclopedia of Type Strains, Phase IV (KMG-IV): sequencing the most valuable type-strain genomes for metagenomic binning, comparative biology and taxonomic classification.</title>
        <authorList>
            <person name="Goeker M."/>
        </authorList>
    </citation>
    <scope>NUCLEOTIDE SEQUENCE</scope>
    <source>
        <strain evidence="10">DSM 21202</strain>
    </source>
</reference>
<evidence type="ECO:0000313" key="11">
    <source>
        <dbReference type="Proteomes" id="UP001229244"/>
    </source>
</evidence>
<evidence type="ECO:0000256" key="4">
    <source>
        <dbReference type="ARBA" id="ARBA00022475"/>
    </source>
</evidence>
<comment type="similarity">
    <text evidence="2">Belongs to the autoinducer-2 exporter (AI-2E) (TC 2.A.86) family.</text>
</comment>
<feature type="transmembrane region" description="Helical" evidence="9">
    <location>
        <begin position="7"/>
        <end position="25"/>
    </location>
</feature>
<keyword evidence="7 9" id="KW-0472">Membrane</keyword>
<feature type="transmembrane region" description="Helical" evidence="9">
    <location>
        <begin position="211"/>
        <end position="230"/>
    </location>
</feature>
<comment type="caution">
    <text evidence="10">The sequence shown here is derived from an EMBL/GenBank/DDBJ whole genome shotgun (WGS) entry which is preliminary data.</text>
</comment>
<evidence type="ECO:0000313" key="10">
    <source>
        <dbReference type="EMBL" id="MDQ0315724.1"/>
    </source>
</evidence>
<evidence type="ECO:0000256" key="2">
    <source>
        <dbReference type="ARBA" id="ARBA00009773"/>
    </source>
</evidence>
<keyword evidence="4" id="KW-1003">Cell membrane</keyword>
<feature type="transmembrane region" description="Helical" evidence="9">
    <location>
        <begin position="151"/>
        <end position="171"/>
    </location>
</feature>
<dbReference type="RefSeq" id="WP_306885546.1">
    <property type="nucleotide sequence ID" value="NZ_JAUSUL010000002.1"/>
</dbReference>
<dbReference type="AlphaFoldDB" id="A0AAE3VP64"/>
<name>A0AAE3VP64_9HYPH</name>
<feature type="transmembrane region" description="Helical" evidence="9">
    <location>
        <begin position="270"/>
        <end position="286"/>
    </location>
</feature>
<evidence type="ECO:0000256" key="3">
    <source>
        <dbReference type="ARBA" id="ARBA00022448"/>
    </source>
</evidence>
<comment type="subcellular location">
    <subcellularLocation>
        <location evidence="1">Cell membrane</location>
        <topology evidence="1">Multi-pass membrane protein</topology>
    </subcellularLocation>
</comment>
<dbReference type="InterPro" id="IPR002549">
    <property type="entry name" value="AI-2E-like"/>
</dbReference>
<evidence type="ECO:0000256" key="1">
    <source>
        <dbReference type="ARBA" id="ARBA00004651"/>
    </source>
</evidence>
<dbReference type="Pfam" id="PF01594">
    <property type="entry name" value="AI-2E_transport"/>
    <property type="match status" value="1"/>
</dbReference>